<reference evidence="1" key="1">
    <citation type="submission" date="2023-04" db="EMBL/GenBank/DDBJ databases">
        <title>Completed genome of Mycoplasma lagogenitalium type strain 12MS.</title>
        <authorList>
            <person name="Spergser J."/>
        </authorList>
    </citation>
    <scope>NUCLEOTIDE SEQUENCE</scope>
    <source>
        <strain evidence="1">12MS</strain>
    </source>
</reference>
<evidence type="ECO:0000313" key="2">
    <source>
        <dbReference type="Proteomes" id="UP001179842"/>
    </source>
</evidence>
<name>A0ABY8LTF5_9BACT</name>
<dbReference type="Proteomes" id="UP001179842">
    <property type="component" value="Chromosome"/>
</dbReference>
<dbReference type="InterPro" id="IPR003837">
    <property type="entry name" value="GatC"/>
</dbReference>
<gene>
    <name evidence="1" type="ORF">QEG99_03615</name>
</gene>
<organism evidence="1 2">
    <name type="scientific">Mesomycoplasma lagogenitalium</name>
    <dbReference type="NCBI Taxonomy" id="171286"/>
    <lineage>
        <taxon>Bacteria</taxon>
        <taxon>Bacillati</taxon>
        <taxon>Mycoplasmatota</taxon>
        <taxon>Mycoplasmoidales</taxon>
        <taxon>Metamycoplasmataceae</taxon>
        <taxon>Mesomycoplasma</taxon>
    </lineage>
</organism>
<dbReference type="Pfam" id="PF02686">
    <property type="entry name" value="GatC"/>
    <property type="match status" value="1"/>
</dbReference>
<dbReference type="RefSeq" id="WP_280101828.1">
    <property type="nucleotide sequence ID" value="NZ_CP122979.1"/>
</dbReference>
<keyword evidence="2" id="KW-1185">Reference proteome</keyword>
<evidence type="ECO:0000313" key="1">
    <source>
        <dbReference type="EMBL" id="WGI36527.1"/>
    </source>
</evidence>
<proteinExistence type="predicted"/>
<dbReference type="InterPro" id="IPR036113">
    <property type="entry name" value="Asp/Glu-ADT_sf_sub_c"/>
</dbReference>
<protein>
    <recommendedName>
        <fullName evidence="3">Aspartyl/glutamyl-tRNA(Asn/Gln) amidotransferase subunit C</fullName>
    </recommendedName>
</protein>
<accession>A0ABY8LTF5</accession>
<dbReference type="EMBL" id="CP122979">
    <property type="protein sequence ID" value="WGI36527.1"/>
    <property type="molecule type" value="Genomic_DNA"/>
</dbReference>
<sequence length="96" mass="11221">MERKKIIELAQLLKLIPTEEVISSLEQEFSEIENMLNEFNKINVDNVQPLARLSDVIELNLREDIPENKEQNKQIILNNASESNEDFVKIERVIND</sequence>
<evidence type="ECO:0008006" key="3">
    <source>
        <dbReference type="Google" id="ProtNLM"/>
    </source>
</evidence>
<dbReference type="SUPFAM" id="SSF141000">
    <property type="entry name" value="Glu-tRNAGln amidotransferase C subunit"/>
    <property type="match status" value="1"/>
</dbReference>